<dbReference type="STRING" id="185431.Q382S0"/>
<dbReference type="CDD" id="cd03146">
    <property type="entry name" value="GAT1_Peptidase_E"/>
    <property type="match status" value="1"/>
</dbReference>
<dbReference type="GO" id="GO:0005737">
    <property type="term" value="C:cytoplasm"/>
    <property type="evidence" value="ECO:0006056"/>
    <property type="project" value="Others"/>
</dbReference>
<name>Q382S0_TRYB2</name>
<evidence type="ECO:0000256" key="3">
    <source>
        <dbReference type="ARBA" id="ARBA00022801"/>
    </source>
</evidence>
<keyword evidence="2" id="KW-0645">Protease</keyword>
<dbReference type="PaxDb" id="5691-EAN80211"/>
<dbReference type="AlphaFoldDB" id="Q382S0"/>
<sequence>MCALFDLYPFGTKFCFTAFTYTLFPLLSIRLRFIDITSAHCFAYVLGRTTSCSTMMTNLNVRTIKGCFPGSLPDALNDMSVIDHILSLTGRFDEGQAALASTVNVVYVGTAVYDIPRYREEYTKNFIARGCGISEVCVAEARSTGATPCAAATMVTPDQLQHLAEAHIILLPEGNTLFAIRRWEETGLDACLRASAARGVVLVGGGCCFRAEHSDSANPKTCAQYMLSRENEADSGQPVEMEEGGAKWEYLCVHGLSVLPGIFCPQHSSRDATGLLLNESFSKMLKRHPTERGIGVDCRAVLLLMGDGRYQVLTIANREGRTASVKDINIQIKDVVEGNVQTTTIQQQGSVEELLRKPCGPVVRDPFEAYYAMANPTALTEKLLCAPR</sequence>
<dbReference type="EMBL" id="CH464491">
    <property type="protein sequence ID" value="EAN80211.1"/>
    <property type="molecule type" value="Genomic_DNA"/>
</dbReference>
<evidence type="ECO:0000256" key="2">
    <source>
        <dbReference type="ARBA" id="ARBA00022670"/>
    </source>
</evidence>
<organism evidence="5 6">
    <name type="scientific">Trypanosoma brucei brucei (strain 927/4 GUTat10.1)</name>
    <dbReference type="NCBI Taxonomy" id="185431"/>
    <lineage>
        <taxon>Eukaryota</taxon>
        <taxon>Discoba</taxon>
        <taxon>Euglenozoa</taxon>
        <taxon>Kinetoplastea</taxon>
        <taxon>Metakinetoplastina</taxon>
        <taxon>Trypanosomatida</taxon>
        <taxon>Trypanosomatidae</taxon>
        <taxon>Trypanosoma</taxon>
    </lineage>
</organism>
<dbReference type="FunFam" id="3.40.50.880:FF:000093">
    <property type="entry name" value="Cyclin 1, putative"/>
    <property type="match status" value="1"/>
</dbReference>
<dbReference type="InterPro" id="IPR029062">
    <property type="entry name" value="Class_I_gatase-like"/>
</dbReference>
<comment type="similarity">
    <text evidence="1">Belongs to the peptidase S51 family.</text>
</comment>
<dbReference type="GO" id="GO:0006508">
    <property type="term" value="P:proteolysis"/>
    <property type="evidence" value="ECO:0007669"/>
    <property type="project" value="UniProtKB-KW"/>
</dbReference>
<dbReference type="GO" id="GO:0008236">
    <property type="term" value="F:serine-type peptidase activity"/>
    <property type="evidence" value="ECO:0007669"/>
    <property type="project" value="UniProtKB-KW"/>
</dbReference>
<dbReference type="PANTHER" id="PTHR20842">
    <property type="entry name" value="PROTEASE S51 ALPHA-ASPARTYL DIPEPTIDASE"/>
    <property type="match status" value="1"/>
</dbReference>
<gene>
    <name evidence="5" type="ORF">Tb11.01.4450</name>
</gene>
<reference evidence="5 6" key="1">
    <citation type="journal article" date="2005" name="Science">
        <title>Comparative genomics of trypanosomatid parasitic protozoa.</title>
        <authorList>
            <person name="El-Sayed N.M."/>
            <person name="Myler P.J."/>
            <person name="Blandin G."/>
            <person name="Berriman M."/>
            <person name="Crabtree J."/>
            <person name="Aggarwal G."/>
            <person name="Caler E."/>
            <person name="Renauld H."/>
            <person name="Worthey E.A."/>
            <person name="Hertz-Fowler C."/>
            <person name="Ghedin E."/>
            <person name="Peacock C."/>
            <person name="Bartholomeu D.C."/>
            <person name="Haas B.J."/>
            <person name="Tran A.N."/>
            <person name="Wortman J.R."/>
            <person name="Alsmark U.C."/>
            <person name="Angiuoli S."/>
            <person name="Anupama A."/>
            <person name="Badger J."/>
            <person name="Bringaud F."/>
            <person name="Cadag E."/>
            <person name="Carlton J.M."/>
            <person name="Cerqueira G.C."/>
            <person name="Creasy T."/>
            <person name="Delcher A.L."/>
            <person name="Djikeng A."/>
            <person name="Embley T.M."/>
            <person name="Hauser C."/>
            <person name="Ivens A.C."/>
            <person name="Kummerfeld S.K."/>
            <person name="Pereira-Leal J.B."/>
            <person name="Nilsson D."/>
            <person name="Peterson J."/>
            <person name="Salzberg S.L."/>
            <person name="Shallom J."/>
            <person name="Silva J.C."/>
            <person name="Sundaram J."/>
            <person name="Westenberger S."/>
            <person name="White O."/>
            <person name="Melville S.E."/>
            <person name="Donelson J.E."/>
            <person name="Andersson B."/>
            <person name="Stuart K.D."/>
            <person name="Hall N."/>
        </authorList>
    </citation>
    <scope>NUCLEOTIDE SEQUENCE [LARGE SCALE GENOMIC DNA]</scope>
    <source>
        <strain evidence="5 6">927/4 GUTat10.1</strain>
    </source>
</reference>
<keyword evidence="3" id="KW-0378">Hydrolase</keyword>
<dbReference type="OrthoDB" id="61042at2759"/>
<dbReference type="eggNOG" id="ENOG502RYZZ">
    <property type="taxonomic scope" value="Eukaryota"/>
</dbReference>
<evidence type="ECO:0000256" key="1">
    <source>
        <dbReference type="ARBA" id="ARBA00006534"/>
    </source>
</evidence>
<evidence type="ECO:0000313" key="5">
    <source>
        <dbReference type="EMBL" id="EAN80211.1"/>
    </source>
</evidence>
<dbReference type="Gene3D" id="3.40.50.880">
    <property type="match status" value="1"/>
</dbReference>
<dbReference type="Proteomes" id="UP000008524">
    <property type="component" value="Chromosome 11"/>
</dbReference>
<dbReference type="KEGG" id="tbr:Tb11.01.4450"/>
<dbReference type="SUPFAM" id="SSF52317">
    <property type="entry name" value="Class I glutamine amidotransferase-like"/>
    <property type="match status" value="1"/>
</dbReference>
<proteinExistence type="inferred from homology"/>
<evidence type="ECO:0000256" key="4">
    <source>
        <dbReference type="ARBA" id="ARBA00022825"/>
    </source>
</evidence>
<reference evidence="5 6" key="2">
    <citation type="journal article" date="2005" name="Science">
        <title>The genome of the African trypanosome Trypanosoma brucei.</title>
        <authorList>
            <person name="Berriman M."/>
            <person name="Ghedin E."/>
            <person name="Hertz-Fowler C."/>
            <person name="Blandin G."/>
            <person name="Renauld H."/>
            <person name="Bartholomeu D.C."/>
            <person name="Lennard N.J."/>
            <person name="Caler E."/>
            <person name="Hamlin N.E."/>
            <person name="Haas B."/>
            <person name="Bohme U."/>
            <person name="Hannick L."/>
            <person name="Aslett M.A."/>
            <person name="Shallom J."/>
            <person name="Marcello L."/>
            <person name="Hou L."/>
            <person name="Wickstead B."/>
            <person name="Alsmark U.C."/>
            <person name="Arrowsmith C."/>
            <person name="Atkin R.J."/>
            <person name="Barron A.J."/>
            <person name="Bringaud F."/>
            <person name="Brooks K."/>
            <person name="Carrington M."/>
            <person name="Cherevach I."/>
            <person name="Chillingworth T.J."/>
            <person name="Churcher C."/>
            <person name="Clark L.N."/>
            <person name="Corton C.H."/>
            <person name="Cronin A."/>
            <person name="Davies R.M."/>
            <person name="Doggett J."/>
            <person name="Djikeng A."/>
            <person name="Feldblyum T."/>
            <person name="Field M.C."/>
            <person name="Fraser A."/>
            <person name="Goodhead I."/>
            <person name="Hance Z."/>
            <person name="Harper D."/>
            <person name="Harris B.R."/>
            <person name="Hauser H."/>
            <person name="Hostetler J."/>
            <person name="Ivens A."/>
            <person name="Jagels K."/>
            <person name="Johnson D."/>
            <person name="Johnson J."/>
            <person name="Jones K."/>
            <person name="Kerhornou A.X."/>
            <person name="Koo H."/>
            <person name="Larke N."/>
            <person name="Landfear S."/>
            <person name="Larkin C."/>
            <person name="Leech V."/>
            <person name="Line A."/>
            <person name="Lord A."/>
            <person name="Macleod A."/>
            <person name="Mooney P.J."/>
            <person name="Moule S."/>
            <person name="Martin D.M."/>
            <person name="Morgan G.W."/>
            <person name="Mungall K."/>
            <person name="Norbertczak H."/>
            <person name="Ormond D."/>
            <person name="Pai G."/>
            <person name="Peacock C.S."/>
            <person name="Peterson J."/>
            <person name="Quail M.A."/>
            <person name="Rabbinowitsch E."/>
            <person name="Rajandream M.A."/>
            <person name="Reitter C."/>
            <person name="Salzberg S.L."/>
            <person name="Sanders M."/>
            <person name="Schobel S."/>
            <person name="Sharp S."/>
            <person name="Simmonds M."/>
            <person name="Simpson A.J."/>
            <person name="Tallon L."/>
            <person name="Turner C.M."/>
            <person name="Tait A."/>
            <person name="Tivey A.R."/>
            <person name="Van Aken S."/>
            <person name="Walker D."/>
            <person name="Wanless D."/>
            <person name="Wang S."/>
            <person name="White B."/>
            <person name="White O."/>
            <person name="Whitehead S."/>
            <person name="Woodward J."/>
            <person name="Wortman J."/>
            <person name="Adams M.D."/>
            <person name="Embley T.M."/>
            <person name="Gull K."/>
            <person name="Ullu E."/>
            <person name="Barry J.D."/>
            <person name="Fairlamb A.H."/>
            <person name="Opperdoes F."/>
            <person name="Barrell B.G."/>
            <person name="Donelson J.E."/>
            <person name="Hall N."/>
            <person name="Fraser C.M."/>
            <person name="Melville S.E."/>
            <person name="El-Sayed N.M."/>
        </authorList>
    </citation>
    <scope>NUCLEOTIDE SEQUENCE [LARGE SCALE GENOMIC DNA]</scope>
    <source>
        <strain evidence="5 6">927/4 GUTat10.1</strain>
    </source>
</reference>
<dbReference type="InterPro" id="IPR005320">
    <property type="entry name" value="Peptidase_S51"/>
</dbReference>
<dbReference type="PANTHER" id="PTHR20842:SF0">
    <property type="entry name" value="ALPHA-ASPARTYL DIPEPTIDASE"/>
    <property type="match status" value="1"/>
</dbReference>
<keyword evidence="6" id="KW-1185">Reference proteome</keyword>
<dbReference type="InParanoid" id="Q382S0"/>
<protein>
    <submittedName>
        <fullName evidence="5">Cyclin 1</fullName>
    </submittedName>
</protein>
<keyword evidence="4" id="KW-0720">Serine protease</keyword>
<evidence type="ECO:0000313" key="6">
    <source>
        <dbReference type="Proteomes" id="UP000008524"/>
    </source>
</evidence>
<dbReference type="GO" id="GO:0031981">
    <property type="term" value="C:nuclear lumen"/>
    <property type="evidence" value="ECO:0006056"/>
    <property type="project" value="Others"/>
</dbReference>
<dbReference type="GeneID" id="3665591"/>
<accession>Q382S0</accession>
<dbReference type="RefSeq" id="XP_829323.1">
    <property type="nucleotide sequence ID" value="XM_824230.1"/>
</dbReference>